<dbReference type="InterPro" id="IPR001638">
    <property type="entry name" value="Solute-binding_3/MltF_N"/>
</dbReference>
<keyword evidence="8" id="KW-1185">Reference proteome</keyword>
<feature type="chain" id="PRO_5037564395" evidence="5">
    <location>
        <begin position="24"/>
        <end position="259"/>
    </location>
</feature>
<evidence type="ECO:0000259" key="6">
    <source>
        <dbReference type="SMART" id="SM00062"/>
    </source>
</evidence>
<evidence type="ECO:0000313" key="8">
    <source>
        <dbReference type="Proteomes" id="UP000608345"/>
    </source>
</evidence>
<dbReference type="Pfam" id="PF00497">
    <property type="entry name" value="SBP_bac_3"/>
    <property type="match status" value="1"/>
</dbReference>
<reference evidence="7" key="2">
    <citation type="submission" date="2020-09" db="EMBL/GenBank/DDBJ databases">
        <authorList>
            <person name="Sun Q."/>
            <person name="Kim S."/>
        </authorList>
    </citation>
    <scope>NUCLEOTIDE SEQUENCE</scope>
    <source>
        <strain evidence="7">KCTC 23732</strain>
    </source>
</reference>
<keyword evidence="3 5" id="KW-0732">Signal</keyword>
<sequence>MKIKPLVLVGMLAMACVTGVVQANETLKIGVEALYPPFESKAPDGTLIGFDIELGDAVCAKMKVKCEWVETSFDGLIPALNARKFDFINSAMDITVARQKVINFTQPVYVVPSQLLVKKGSGLQPTVESLKDLSIGVLQGSSQETFVRKHWGKQGVKIVSYASQDQIYQDLANGRIQGAVQNSPSALDGFLNRPEGAGYELVEPILHDAEIFGEGIAFGLRKKDTDLKQRLDAAIQELKNDGTIGKLSEKYFNANWVAK</sequence>
<comment type="caution">
    <text evidence="7">The sequence shown here is derived from an EMBL/GenBank/DDBJ whole genome shotgun (WGS) entry which is preliminary data.</text>
</comment>
<evidence type="ECO:0000256" key="3">
    <source>
        <dbReference type="ARBA" id="ARBA00022729"/>
    </source>
</evidence>
<proteinExistence type="inferred from homology"/>
<dbReference type="GO" id="GO:0030313">
    <property type="term" value="C:cell envelope"/>
    <property type="evidence" value="ECO:0007669"/>
    <property type="project" value="UniProtKB-SubCell"/>
</dbReference>
<evidence type="ECO:0000256" key="1">
    <source>
        <dbReference type="ARBA" id="ARBA00004196"/>
    </source>
</evidence>
<evidence type="ECO:0000256" key="5">
    <source>
        <dbReference type="SAM" id="SignalP"/>
    </source>
</evidence>
<dbReference type="AlphaFoldDB" id="A0A918N111"/>
<feature type="domain" description="Solute-binding protein family 3/N-terminal" evidence="6">
    <location>
        <begin position="26"/>
        <end position="255"/>
    </location>
</feature>
<dbReference type="InterPro" id="IPR018313">
    <property type="entry name" value="SBP_3_CS"/>
</dbReference>
<evidence type="ECO:0000313" key="7">
    <source>
        <dbReference type="EMBL" id="GGW95842.1"/>
    </source>
</evidence>
<dbReference type="RefSeq" id="WP_189386021.1">
    <property type="nucleotide sequence ID" value="NZ_BAABFY010000042.1"/>
</dbReference>
<organism evidence="7 8">
    <name type="scientific">Advenella faeciporci</name>
    <dbReference type="NCBI Taxonomy" id="797535"/>
    <lineage>
        <taxon>Bacteria</taxon>
        <taxon>Pseudomonadati</taxon>
        <taxon>Pseudomonadota</taxon>
        <taxon>Betaproteobacteria</taxon>
        <taxon>Burkholderiales</taxon>
        <taxon>Alcaligenaceae</taxon>
    </lineage>
</organism>
<name>A0A918N111_9BURK</name>
<evidence type="ECO:0000256" key="2">
    <source>
        <dbReference type="ARBA" id="ARBA00010333"/>
    </source>
</evidence>
<dbReference type="EMBL" id="BMYS01000027">
    <property type="protein sequence ID" value="GGW95842.1"/>
    <property type="molecule type" value="Genomic_DNA"/>
</dbReference>
<dbReference type="SMART" id="SM00062">
    <property type="entry name" value="PBPb"/>
    <property type="match status" value="1"/>
</dbReference>
<dbReference type="SUPFAM" id="SSF53850">
    <property type="entry name" value="Periplasmic binding protein-like II"/>
    <property type="match status" value="1"/>
</dbReference>
<dbReference type="PANTHER" id="PTHR35936:SF13">
    <property type="entry name" value="HISTIDINE-BINDING PERIPLASMIC PROTEIN"/>
    <property type="match status" value="1"/>
</dbReference>
<comment type="similarity">
    <text evidence="2 4">Belongs to the bacterial solute-binding protein 3 family.</text>
</comment>
<dbReference type="Gene3D" id="3.40.190.10">
    <property type="entry name" value="Periplasmic binding protein-like II"/>
    <property type="match status" value="2"/>
</dbReference>
<dbReference type="PROSITE" id="PS51257">
    <property type="entry name" value="PROKAR_LIPOPROTEIN"/>
    <property type="match status" value="1"/>
</dbReference>
<protein>
    <submittedName>
        <fullName evidence="7">ABC transporter substrate-binding protein</fullName>
    </submittedName>
</protein>
<gene>
    <name evidence="7" type="ORF">GCM10011450_26880</name>
</gene>
<reference evidence="7" key="1">
    <citation type="journal article" date="2014" name="Int. J. Syst. Evol. Microbiol.">
        <title>Complete genome sequence of Corynebacterium casei LMG S-19264T (=DSM 44701T), isolated from a smear-ripened cheese.</title>
        <authorList>
            <consortium name="US DOE Joint Genome Institute (JGI-PGF)"/>
            <person name="Walter F."/>
            <person name="Albersmeier A."/>
            <person name="Kalinowski J."/>
            <person name="Ruckert C."/>
        </authorList>
    </citation>
    <scope>NUCLEOTIDE SEQUENCE</scope>
    <source>
        <strain evidence="7">KCTC 23732</strain>
    </source>
</reference>
<dbReference type="PANTHER" id="PTHR35936">
    <property type="entry name" value="MEMBRANE-BOUND LYTIC MUREIN TRANSGLYCOSYLASE F"/>
    <property type="match status" value="1"/>
</dbReference>
<accession>A0A918N111</accession>
<feature type="signal peptide" evidence="5">
    <location>
        <begin position="1"/>
        <end position="23"/>
    </location>
</feature>
<dbReference type="PROSITE" id="PS01039">
    <property type="entry name" value="SBP_BACTERIAL_3"/>
    <property type="match status" value="1"/>
</dbReference>
<evidence type="ECO:0000256" key="4">
    <source>
        <dbReference type="RuleBase" id="RU003744"/>
    </source>
</evidence>
<comment type="subcellular location">
    <subcellularLocation>
        <location evidence="1">Cell envelope</location>
    </subcellularLocation>
</comment>
<dbReference type="Proteomes" id="UP000608345">
    <property type="component" value="Unassembled WGS sequence"/>
</dbReference>
<dbReference type="CDD" id="cd13703">
    <property type="entry name" value="PBP2_HisJ_LAO"/>
    <property type="match status" value="1"/>
</dbReference>